<protein>
    <submittedName>
        <fullName evidence="2">Uncharacterized protein</fullName>
    </submittedName>
</protein>
<evidence type="ECO:0000313" key="2">
    <source>
        <dbReference type="EMBL" id="KAJ3168129.1"/>
    </source>
</evidence>
<keyword evidence="3" id="KW-1185">Reference proteome</keyword>
<accession>A0AAD5TBT9</accession>
<gene>
    <name evidence="2" type="ORF">HDU87_001210</name>
</gene>
<organism evidence="2 3">
    <name type="scientific">Geranomyces variabilis</name>
    <dbReference type="NCBI Taxonomy" id="109894"/>
    <lineage>
        <taxon>Eukaryota</taxon>
        <taxon>Fungi</taxon>
        <taxon>Fungi incertae sedis</taxon>
        <taxon>Chytridiomycota</taxon>
        <taxon>Chytridiomycota incertae sedis</taxon>
        <taxon>Chytridiomycetes</taxon>
        <taxon>Spizellomycetales</taxon>
        <taxon>Powellomycetaceae</taxon>
        <taxon>Geranomyces</taxon>
    </lineage>
</organism>
<sequence length="196" mass="21199">MDLGIGDSMGRLEFESDSGRDKICKSARSVRDYALAVPGDIGERPPVLWIVQNHKNCIIFTVTALSETLVGAEYFGHCAMPLQDTNLLVTAATAVQLFLRAQSVLKSTIAAVKSATFDSHSSREDMPRTTILPSPHAKPRNDVRSPPAKKVRYTPPLPKISSPAAARRSTSPSPPALASKASRSTRQSIFRGCVIQ</sequence>
<proteinExistence type="predicted"/>
<evidence type="ECO:0000256" key="1">
    <source>
        <dbReference type="SAM" id="MobiDB-lite"/>
    </source>
</evidence>
<dbReference type="AlphaFoldDB" id="A0AAD5TBT9"/>
<dbReference type="Proteomes" id="UP001212152">
    <property type="component" value="Unassembled WGS sequence"/>
</dbReference>
<dbReference type="EMBL" id="JADGJQ010000124">
    <property type="protein sequence ID" value="KAJ3168129.1"/>
    <property type="molecule type" value="Genomic_DNA"/>
</dbReference>
<feature type="compositionally biased region" description="Low complexity" evidence="1">
    <location>
        <begin position="161"/>
        <end position="184"/>
    </location>
</feature>
<evidence type="ECO:0000313" key="3">
    <source>
        <dbReference type="Proteomes" id="UP001212152"/>
    </source>
</evidence>
<reference evidence="2" key="1">
    <citation type="submission" date="2020-05" db="EMBL/GenBank/DDBJ databases">
        <title>Phylogenomic resolution of chytrid fungi.</title>
        <authorList>
            <person name="Stajich J.E."/>
            <person name="Amses K."/>
            <person name="Simmons R."/>
            <person name="Seto K."/>
            <person name="Myers J."/>
            <person name="Bonds A."/>
            <person name="Quandt C.A."/>
            <person name="Barry K."/>
            <person name="Liu P."/>
            <person name="Grigoriev I."/>
            <person name="Longcore J.E."/>
            <person name="James T.Y."/>
        </authorList>
    </citation>
    <scope>NUCLEOTIDE SEQUENCE</scope>
    <source>
        <strain evidence="2">JEL0379</strain>
    </source>
</reference>
<feature type="region of interest" description="Disordered" evidence="1">
    <location>
        <begin position="118"/>
        <end position="196"/>
    </location>
</feature>
<comment type="caution">
    <text evidence="2">The sequence shown here is derived from an EMBL/GenBank/DDBJ whole genome shotgun (WGS) entry which is preliminary data.</text>
</comment>
<name>A0AAD5TBT9_9FUNG</name>